<dbReference type="OrthoDB" id="684300at2759"/>
<dbReference type="PANTHER" id="PTHR33085:SF64">
    <property type="entry name" value="OS09G0555900 PROTEIN"/>
    <property type="match status" value="1"/>
</dbReference>
<evidence type="ECO:0000256" key="1">
    <source>
        <dbReference type="SAM" id="MobiDB-lite"/>
    </source>
</evidence>
<dbReference type="InterPro" id="IPR012871">
    <property type="entry name" value="DUF1668_ORYSA"/>
</dbReference>
<dbReference type="EMBL" id="CM003536">
    <property type="protein sequence ID" value="RCV43643.1"/>
    <property type="molecule type" value="Genomic_DNA"/>
</dbReference>
<reference evidence="2" key="2">
    <citation type="submission" date="2015-07" db="EMBL/GenBank/DDBJ databases">
        <authorList>
            <person name="Noorani M."/>
        </authorList>
    </citation>
    <scope>NUCLEOTIDE SEQUENCE</scope>
    <source>
        <strain evidence="2">Yugu1</strain>
    </source>
</reference>
<feature type="region of interest" description="Disordered" evidence="1">
    <location>
        <begin position="221"/>
        <end position="240"/>
    </location>
</feature>
<proteinExistence type="predicted"/>
<sequence length="240" mass="26631">MRVGGYDFWEKQPSPWMRDSEGCLVQWWPRGREFLALHAFSGYKEAPAVLPMGDGVGGTVIIRMDTVLFDGIYSFETLRLVPGSSGWRATPLPKPPVAWPRTRSGTFSLDTEEEGARWRVEGAWQLPFEGRALHVLELGCVIGLAAETRVLCACDIRAGTPPVVRHVWRETFPWPWEESGVGGDGRRRPDSRPRDLPSLAYLGKGRCCICRPTSTMEPYRDAPPITYDGGGAEAVAERGA</sequence>
<dbReference type="AlphaFoldDB" id="A0A368SMP8"/>
<feature type="region of interest" description="Disordered" evidence="1">
    <location>
        <begin position="178"/>
        <end position="197"/>
    </location>
</feature>
<dbReference type="PANTHER" id="PTHR33085">
    <property type="entry name" value="OS12G0113100 PROTEIN-RELATED"/>
    <property type="match status" value="1"/>
</dbReference>
<dbReference type="Pfam" id="PF07893">
    <property type="entry name" value="DUF1668"/>
    <property type="match status" value="1"/>
</dbReference>
<protein>
    <submittedName>
        <fullName evidence="2">Uncharacterized protein</fullName>
    </submittedName>
</protein>
<evidence type="ECO:0000313" key="2">
    <source>
        <dbReference type="EMBL" id="RCV43643.1"/>
    </source>
</evidence>
<reference evidence="2" key="1">
    <citation type="journal article" date="2012" name="Nat. Biotechnol.">
        <title>Reference genome sequence of the model plant Setaria.</title>
        <authorList>
            <person name="Bennetzen J.L."/>
            <person name="Schmutz J."/>
            <person name="Wang H."/>
            <person name="Percifield R."/>
            <person name="Hawkins J."/>
            <person name="Pontaroli A.C."/>
            <person name="Estep M."/>
            <person name="Feng L."/>
            <person name="Vaughn J.N."/>
            <person name="Grimwood J."/>
            <person name="Jenkins J."/>
            <person name="Barry K."/>
            <person name="Lindquist E."/>
            <person name="Hellsten U."/>
            <person name="Deshpande S."/>
            <person name="Wang X."/>
            <person name="Wu X."/>
            <person name="Mitros T."/>
            <person name="Triplett J."/>
            <person name="Yang X."/>
            <person name="Ye C.Y."/>
            <person name="Mauro-Herrera M."/>
            <person name="Wang L."/>
            <person name="Li P."/>
            <person name="Sharma M."/>
            <person name="Sharma R."/>
            <person name="Ronald P.C."/>
            <person name="Panaud O."/>
            <person name="Kellogg E.A."/>
            <person name="Brutnell T.P."/>
            <person name="Doust A.N."/>
            <person name="Tuskan G.A."/>
            <person name="Rokhsar D."/>
            <person name="Devos K.M."/>
        </authorList>
    </citation>
    <scope>NUCLEOTIDE SEQUENCE [LARGE SCALE GENOMIC DNA]</scope>
    <source>
        <strain evidence="2">Yugu1</strain>
    </source>
</reference>
<feature type="compositionally biased region" description="Basic and acidic residues" evidence="1">
    <location>
        <begin position="184"/>
        <end position="195"/>
    </location>
</feature>
<accession>A0A368SMP8</accession>
<name>A0A368SMP8_SETIT</name>
<gene>
    <name evidence="2" type="ORF">SETIT_9G310100v2</name>
</gene>
<organism evidence="2">
    <name type="scientific">Setaria italica</name>
    <name type="common">Foxtail millet</name>
    <name type="synonym">Panicum italicum</name>
    <dbReference type="NCBI Taxonomy" id="4555"/>
    <lineage>
        <taxon>Eukaryota</taxon>
        <taxon>Viridiplantae</taxon>
        <taxon>Streptophyta</taxon>
        <taxon>Embryophyta</taxon>
        <taxon>Tracheophyta</taxon>
        <taxon>Spermatophyta</taxon>
        <taxon>Magnoliopsida</taxon>
        <taxon>Liliopsida</taxon>
        <taxon>Poales</taxon>
        <taxon>Poaceae</taxon>
        <taxon>PACMAD clade</taxon>
        <taxon>Panicoideae</taxon>
        <taxon>Panicodae</taxon>
        <taxon>Paniceae</taxon>
        <taxon>Cenchrinae</taxon>
        <taxon>Setaria</taxon>
    </lineage>
</organism>